<evidence type="ECO:0000256" key="5">
    <source>
        <dbReference type="SAM" id="SignalP"/>
    </source>
</evidence>
<dbReference type="InterPro" id="IPR029034">
    <property type="entry name" value="Cystine-knot_cytokine"/>
</dbReference>
<feature type="chain" id="PRO_5045818939" evidence="5">
    <location>
        <begin position="19"/>
        <end position="242"/>
    </location>
</feature>
<reference evidence="6" key="1">
    <citation type="submission" date="2022-11" db="EMBL/GenBank/DDBJ databases">
        <title>Centuries of genome instability and evolution in soft-shell clam transmissible cancer (bioRxiv).</title>
        <authorList>
            <person name="Hart S.F.M."/>
            <person name="Yonemitsu M.A."/>
            <person name="Giersch R.M."/>
            <person name="Beal B.F."/>
            <person name="Arriagada G."/>
            <person name="Davis B.W."/>
            <person name="Ostrander E.A."/>
            <person name="Goff S.P."/>
            <person name="Metzger M.J."/>
        </authorList>
    </citation>
    <scope>NUCLEOTIDE SEQUENCE</scope>
    <source>
        <strain evidence="6">MELC-2E11</strain>
        <tissue evidence="6">Siphon/mantle</tissue>
    </source>
</reference>
<evidence type="ECO:0000256" key="3">
    <source>
        <dbReference type="ARBA" id="ARBA00022525"/>
    </source>
</evidence>
<dbReference type="SUPFAM" id="SSF57501">
    <property type="entry name" value="Cystine-knot cytokines"/>
    <property type="match status" value="1"/>
</dbReference>
<dbReference type="InterPro" id="IPR010345">
    <property type="entry name" value="IL-17_fam"/>
</dbReference>
<accession>A0ABY7E1A8</accession>
<keyword evidence="3" id="KW-0964">Secreted</keyword>
<comment type="subcellular location">
    <subcellularLocation>
        <location evidence="1">Secreted</location>
    </subcellularLocation>
</comment>
<keyword evidence="7" id="KW-1185">Reference proteome</keyword>
<evidence type="ECO:0000256" key="4">
    <source>
        <dbReference type="ARBA" id="ARBA00022729"/>
    </source>
</evidence>
<dbReference type="Gene3D" id="2.10.90.10">
    <property type="entry name" value="Cystine-knot cytokines"/>
    <property type="match status" value="1"/>
</dbReference>
<dbReference type="EMBL" id="CP111015">
    <property type="protein sequence ID" value="WAR03600.1"/>
    <property type="molecule type" value="Genomic_DNA"/>
</dbReference>
<keyword evidence="4 5" id="KW-0732">Signal</keyword>
<gene>
    <name evidence="6" type="ORF">MAR_010158</name>
</gene>
<name>A0ABY7E1A8_MYAAR</name>
<protein>
    <submittedName>
        <fullName evidence="6">Uncharacterized protein</fullName>
    </submittedName>
</protein>
<proteinExistence type="inferred from homology"/>
<evidence type="ECO:0000313" key="6">
    <source>
        <dbReference type="EMBL" id="WAR03600.1"/>
    </source>
</evidence>
<evidence type="ECO:0000313" key="7">
    <source>
        <dbReference type="Proteomes" id="UP001164746"/>
    </source>
</evidence>
<feature type="signal peptide" evidence="5">
    <location>
        <begin position="1"/>
        <end position="18"/>
    </location>
</feature>
<comment type="similarity">
    <text evidence="2">Belongs to the IL-17 family.</text>
</comment>
<dbReference type="Pfam" id="PF06083">
    <property type="entry name" value="IL17"/>
    <property type="match status" value="1"/>
</dbReference>
<evidence type="ECO:0000256" key="2">
    <source>
        <dbReference type="ARBA" id="ARBA00007236"/>
    </source>
</evidence>
<dbReference type="Proteomes" id="UP001164746">
    <property type="component" value="Chromosome 4"/>
</dbReference>
<sequence>MDITVLLVVGISLPLATSSYHLSVEAALARIHQQNERRPTSKETIHSVLEQSHDIEDNCKEPADVMAIMSELILKMYSDAVNPLFNATFPILDRDVVSNLQPDNPDIDSIKRLCINGLFTAQKMRNRLKYADKIGSRDISPRQSEIAFCPWVYKRNHNINRFPVDMFEAQCMCDQCVSRVPVKRQKDDDRRNEQTTTGHCKPSFAPTVVIRKKCDDQSGEFMYDLDTENIATSCSCVYTDKE</sequence>
<organism evidence="6 7">
    <name type="scientific">Mya arenaria</name>
    <name type="common">Soft-shell clam</name>
    <dbReference type="NCBI Taxonomy" id="6604"/>
    <lineage>
        <taxon>Eukaryota</taxon>
        <taxon>Metazoa</taxon>
        <taxon>Spiralia</taxon>
        <taxon>Lophotrochozoa</taxon>
        <taxon>Mollusca</taxon>
        <taxon>Bivalvia</taxon>
        <taxon>Autobranchia</taxon>
        <taxon>Heteroconchia</taxon>
        <taxon>Euheterodonta</taxon>
        <taxon>Imparidentia</taxon>
        <taxon>Neoheterodontei</taxon>
        <taxon>Myida</taxon>
        <taxon>Myoidea</taxon>
        <taxon>Myidae</taxon>
        <taxon>Mya</taxon>
    </lineage>
</organism>
<evidence type="ECO:0000256" key="1">
    <source>
        <dbReference type="ARBA" id="ARBA00004613"/>
    </source>
</evidence>